<dbReference type="PIRSF" id="PIRSF039032">
    <property type="entry name" value="HigB-2"/>
    <property type="match status" value="1"/>
</dbReference>
<reference evidence="1 2" key="2">
    <citation type="submission" date="2018-06" db="EMBL/GenBank/DDBJ databases">
        <title>Metagenomic assembly of (sub)arctic Cyanobacteria and their associated microbiome from non-axenic cultures.</title>
        <authorList>
            <person name="Baurain D."/>
        </authorList>
    </citation>
    <scope>NUCLEOTIDE SEQUENCE [LARGE SCALE GENOMIC DNA]</scope>
    <source>
        <strain evidence="1">ULC041bin1</strain>
    </source>
</reference>
<accession>A0A2W4VMN3</accession>
<dbReference type="AlphaFoldDB" id="A0A2W4VMN3"/>
<protein>
    <submittedName>
        <fullName evidence="1">Addiction module antitoxin</fullName>
    </submittedName>
</protein>
<comment type="caution">
    <text evidence="1">The sequence shown here is derived from an EMBL/GenBank/DDBJ whole genome shotgun (WGS) entry which is preliminary data.</text>
</comment>
<dbReference type="Pfam" id="PF06296">
    <property type="entry name" value="RelE"/>
    <property type="match status" value="1"/>
</dbReference>
<dbReference type="InterPro" id="IPR009387">
    <property type="entry name" value="HigB-2"/>
</dbReference>
<evidence type="ECO:0000313" key="1">
    <source>
        <dbReference type="EMBL" id="PZO33766.1"/>
    </source>
</evidence>
<proteinExistence type="predicted"/>
<gene>
    <name evidence="1" type="ORF">DCF17_21560</name>
</gene>
<reference evidence="2" key="1">
    <citation type="submission" date="2018-04" db="EMBL/GenBank/DDBJ databases">
        <authorList>
            <person name="Cornet L."/>
        </authorList>
    </citation>
    <scope>NUCLEOTIDE SEQUENCE [LARGE SCALE GENOMIC DNA]</scope>
</reference>
<dbReference type="EMBL" id="QBMN01000239">
    <property type="protein sequence ID" value="PZO33766.1"/>
    <property type="molecule type" value="Genomic_DNA"/>
</dbReference>
<name>A0A2W4VMN3_9CYAN</name>
<organism evidence="1 2">
    <name type="scientific">Shackletoniella antarctica</name>
    <dbReference type="NCBI Taxonomy" id="268115"/>
    <lineage>
        <taxon>Bacteria</taxon>
        <taxon>Bacillati</taxon>
        <taxon>Cyanobacteriota</taxon>
        <taxon>Cyanophyceae</taxon>
        <taxon>Oculatellales</taxon>
        <taxon>Oculatellaceae</taxon>
        <taxon>Shackletoniella</taxon>
    </lineage>
</organism>
<evidence type="ECO:0000313" key="2">
    <source>
        <dbReference type="Proteomes" id="UP000249081"/>
    </source>
</evidence>
<dbReference type="Proteomes" id="UP000249081">
    <property type="component" value="Unassembled WGS sequence"/>
</dbReference>
<sequence>MSNDRPVQVSFTERFEKEMRRLVKRYRHIQLDIQPIIEQLQAGEIPGDQIPNLDHAVFKVRVRNTDIQKGKSGGYRVIYYLQTATQILLITIYAKSDRSDIAAAEIREILNRAEEDLEK</sequence>